<evidence type="ECO:0000313" key="2">
    <source>
        <dbReference type="Proteomes" id="UP001589890"/>
    </source>
</evidence>
<organism evidence="1 2">
    <name type="scientific">Kribbella deserti</name>
    <dbReference type="NCBI Taxonomy" id="1926257"/>
    <lineage>
        <taxon>Bacteria</taxon>
        <taxon>Bacillati</taxon>
        <taxon>Actinomycetota</taxon>
        <taxon>Actinomycetes</taxon>
        <taxon>Propionibacteriales</taxon>
        <taxon>Kribbellaceae</taxon>
        <taxon>Kribbella</taxon>
    </lineage>
</organism>
<accession>A0ABV6QRB6</accession>
<dbReference type="Proteomes" id="UP001589890">
    <property type="component" value="Unassembled WGS sequence"/>
</dbReference>
<evidence type="ECO:0000313" key="1">
    <source>
        <dbReference type="EMBL" id="MFC0627181.1"/>
    </source>
</evidence>
<comment type="caution">
    <text evidence="1">The sequence shown here is derived from an EMBL/GenBank/DDBJ whole genome shotgun (WGS) entry which is preliminary data.</text>
</comment>
<gene>
    <name evidence="1" type="ORF">ACFFGN_24110</name>
</gene>
<proteinExistence type="predicted"/>
<name>A0ABV6QRB6_9ACTN</name>
<keyword evidence="2" id="KW-1185">Reference proteome</keyword>
<protein>
    <submittedName>
        <fullName evidence="1">Uncharacterized protein</fullName>
    </submittedName>
</protein>
<dbReference type="EMBL" id="JBHLTC010000030">
    <property type="protein sequence ID" value="MFC0627181.1"/>
    <property type="molecule type" value="Genomic_DNA"/>
</dbReference>
<reference evidence="1 2" key="1">
    <citation type="submission" date="2024-09" db="EMBL/GenBank/DDBJ databases">
        <authorList>
            <person name="Sun Q."/>
            <person name="Mori K."/>
        </authorList>
    </citation>
    <scope>NUCLEOTIDE SEQUENCE [LARGE SCALE GENOMIC DNA]</scope>
    <source>
        <strain evidence="1 2">CGMCC 1.15906</strain>
    </source>
</reference>
<dbReference type="RefSeq" id="WP_380051551.1">
    <property type="nucleotide sequence ID" value="NZ_JBHLTC010000030.1"/>
</dbReference>
<sequence length="155" mass="17310">MERELPGRLAMEAYRPRLTRALGVVERGQWVLKATGITATEELPSAAEVEAVSELVAGLTPGGIGYLIVHKGAEALWVLVGRWELDILYQRLFRATLGTTEFEEIPGGGPTACVWELAVIDQERRSWVRHVLSYPEQPRYEDYLADTTTIAEADR</sequence>